<keyword evidence="1" id="KW-0547">Nucleotide-binding</keyword>
<comment type="caution">
    <text evidence="3">The sequence shown here is derived from an EMBL/GenBank/DDBJ whole genome shotgun (WGS) entry which is preliminary data.</text>
</comment>
<reference evidence="3 4" key="1">
    <citation type="submission" date="2019-02" db="EMBL/GenBank/DDBJ databases">
        <authorList>
            <consortium name="Pathogen Informatics"/>
        </authorList>
    </citation>
    <scope>NUCLEOTIDE SEQUENCE [LARGE SCALE GENOMIC DNA]</scope>
    <source>
        <strain evidence="3 4">3012STDY7089603</strain>
    </source>
</reference>
<evidence type="ECO:0000313" key="3">
    <source>
        <dbReference type="EMBL" id="VFB16738.1"/>
    </source>
</evidence>
<dbReference type="Gene3D" id="3.30.470.20">
    <property type="entry name" value="ATP-grasp fold, B domain"/>
    <property type="match status" value="1"/>
</dbReference>
<proteinExistence type="predicted"/>
<accession>A0A8H2R1L4</accession>
<keyword evidence="1" id="KW-0067">ATP-binding</keyword>
<dbReference type="InterPro" id="IPR011761">
    <property type="entry name" value="ATP-grasp"/>
</dbReference>
<name>A0A8H2R1L4_9FIRM</name>
<dbReference type="Proteomes" id="UP000377798">
    <property type="component" value="Unassembled WGS sequence"/>
</dbReference>
<gene>
    <name evidence="3" type="ORF">NCTC13150_01293</name>
</gene>
<dbReference type="SUPFAM" id="SSF56059">
    <property type="entry name" value="Glutathione synthetase ATP-binding domain-like"/>
    <property type="match status" value="1"/>
</dbReference>
<evidence type="ECO:0000256" key="1">
    <source>
        <dbReference type="PROSITE-ProRule" id="PRU00409"/>
    </source>
</evidence>
<dbReference type="AlphaFoldDB" id="A0A8H2R1L4"/>
<evidence type="ECO:0000313" key="4">
    <source>
        <dbReference type="Proteomes" id="UP000377798"/>
    </source>
</evidence>
<dbReference type="EMBL" id="CAACYI010000001">
    <property type="protein sequence ID" value="VFB16738.1"/>
    <property type="molecule type" value="Genomic_DNA"/>
</dbReference>
<organism evidence="3 4">
    <name type="scientific">Urinicoccus massiliensis</name>
    <dbReference type="NCBI Taxonomy" id="1723382"/>
    <lineage>
        <taxon>Bacteria</taxon>
        <taxon>Bacillati</taxon>
        <taxon>Bacillota</taxon>
        <taxon>Tissierellia</taxon>
        <taxon>Tissierellales</taxon>
        <taxon>Peptoniphilaceae</taxon>
        <taxon>Urinicoccus</taxon>
    </lineage>
</organism>
<feature type="domain" description="ATP-grasp" evidence="2">
    <location>
        <begin position="120"/>
        <end position="319"/>
    </location>
</feature>
<keyword evidence="4" id="KW-1185">Reference proteome</keyword>
<dbReference type="GO" id="GO:0005524">
    <property type="term" value="F:ATP binding"/>
    <property type="evidence" value="ECO:0007669"/>
    <property type="project" value="UniProtKB-UniRule"/>
</dbReference>
<evidence type="ECO:0000259" key="2">
    <source>
        <dbReference type="PROSITE" id="PS50975"/>
    </source>
</evidence>
<protein>
    <submittedName>
        <fullName evidence="3">Carbamoyl phosphate synthase-like protein</fullName>
    </submittedName>
</protein>
<dbReference type="GO" id="GO:0046872">
    <property type="term" value="F:metal ion binding"/>
    <property type="evidence" value="ECO:0007669"/>
    <property type="project" value="InterPro"/>
</dbReference>
<dbReference type="PROSITE" id="PS50975">
    <property type="entry name" value="ATP_GRASP"/>
    <property type="match status" value="1"/>
</dbReference>
<sequence length="398" mass="45985">MEFLPILLGTDNNAYGVARSIHEAYGIKSLCIGKAHLSYTAHSKIVRQIVHPKMDKDEIFLATLRQLAEKYRKIDKILISCGDGYTKLLTKHKDVLAKDFLFNIIDADKQEALENKLDFYKMCETYGLPYPKTLVIDRAMVEEGFDNPLTYPIALKANDSIAYLALKFEGKYKAYKINNEKDLMETLEKIYRAGYQGQMIAQDFIPGDSSQMAVLNAYVNTKGRVTMMCFAQCLLDAVLPAEIGNYHALVTMDGQEVYPVYKDFLEAIDYRGFANFDLKKDPRDGIYKVFEINIRQGRSSYCMTAGGCNFITYLIEDLLGHKEEACHYHKDSGLWLYVDPYVLKKYVPDSLRPLALEALKKGYSFTEWYKKDRSLKRWLAWMRHRLSSIKTYRIYKED</sequence>
<dbReference type="RefSeq" id="WP_131749390.1">
    <property type="nucleotide sequence ID" value="NZ_CAACYI010000001.1"/>
</dbReference>